<sequence>MNGFTAFHERYARVVERLVRSPLVSVTHRASGAGVRGGAGADVVFAELAKDSDVHLDDAFRALYFAPAELHVAWRLTADTTTGGEFCLQNIARWSADGWGPDDWTLSGEESDRLGELSVIDYEPRSGSGSVTGISLDDGERPLSVGADAEIWYFDAGEHRLERLDVDYAGYLEGVLLTVGAHGWQYLFADVNLRREVNPHTVADLERMLGALPEILPGHDHEPLRRRFDARC</sequence>
<dbReference type="AlphaFoldDB" id="A0A7W3QL75"/>
<dbReference type="RefSeq" id="WP_182843533.1">
    <property type="nucleotide sequence ID" value="NZ_BAAALP010000009.1"/>
</dbReference>
<accession>A0A7W3QL75</accession>
<proteinExistence type="predicted"/>
<evidence type="ECO:0000313" key="2">
    <source>
        <dbReference type="Proteomes" id="UP000572680"/>
    </source>
</evidence>
<dbReference type="EMBL" id="JACJIA010000003">
    <property type="protein sequence ID" value="MBA8951162.1"/>
    <property type="molecule type" value="Genomic_DNA"/>
</dbReference>
<keyword evidence="2" id="KW-1185">Reference proteome</keyword>
<dbReference type="Proteomes" id="UP000572680">
    <property type="component" value="Unassembled WGS sequence"/>
</dbReference>
<evidence type="ECO:0000313" key="1">
    <source>
        <dbReference type="EMBL" id="MBA8951162.1"/>
    </source>
</evidence>
<name>A0A7W3QL75_ACTNM</name>
<organism evidence="1 2">
    <name type="scientific">Actinomadura namibiensis</name>
    <dbReference type="NCBI Taxonomy" id="182080"/>
    <lineage>
        <taxon>Bacteria</taxon>
        <taxon>Bacillati</taxon>
        <taxon>Actinomycetota</taxon>
        <taxon>Actinomycetes</taxon>
        <taxon>Streptosporangiales</taxon>
        <taxon>Thermomonosporaceae</taxon>
        <taxon>Actinomadura</taxon>
    </lineage>
</organism>
<gene>
    <name evidence="1" type="ORF">HNR61_002793</name>
</gene>
<comment type="caution">
    <text evidence="1">The sequence shown here is derived from an EMBL/GenBank/DDBJ whole genome shotgun (WGS) entry which is preliminary data.</text>
</comment>
<reference evidence="1 2" key="1">
    <citation type="submission" date="2020-08" db="EMBL/GenBank/DDBJ databases">
        <title>Genomic Encyclopedia of Type Strains, Phase IV (KMG-IV): sequencing the most valuable type-strain genomes for metagenomic binning, comparative biology and taxonomic classification.</title>
        <authorList>
            <person name="Goeker M."/>
        </authorList>
    </citation>
    <scope>NUCLEOTIDE SEQUENCE [LARGE SCALE GENOMIC DNA]</scope>
    <source>
        <strain evidence="1 2">DSM 44197</strain>
    </source>
</reference>
<protein>
    <submittedName>
        <fullName evidence="1">Uncharacterized protein</fullName>
    </submittedName>
</protein>